<proteinExistence type="predicted"/>
<dbReference type="EMBL" id="OIVN01001524">
    <property type="protein sequence ID" value="SPC94916.1"/>
    <property type="molecule type" value="Genomic_DNA"/>
</dbReference>
<organism evidence="1">
    <name type="scientific">Fagus sylvatica</name>
    <name type="common">Beechnut</name>
    <dbReference type="NCBI Taxonomy" id="28930"/>
    <lineage>
        <taxon>Eukaryota</taxon>
        <taxon>Viridiplantae</taxon>
        <taxon>Streptophyta</taxon>
        <taxon>Embryophyta</taxon>
        <taxon>Tracheophyta</taxon>
        <taxon>Spermatophyta</taxon>
        <taxon>Magnoliopsida</taxon>
        <taxon>eudicotyledons</taxon>
        <taxon>Gunneridae</taxon>
        <taxon>Pentapetalae</taxon>
        <taxon>rosids</taxon>
        <taxon>fabids</taxon>
        <taxon>Fagales</taxon>
        <taxon>Fagaceae</taxon>
        <taxon>Fagus</taxon>
    </lineage>
</organism>
<dbReference type="AlphaFoldDB" id="A0A2N9FWD5"/>
<sequence>MSHYPRPPFAISGPSPSFSIPGAFSGFSRARPAPFGIRVRLGLGYVAPSPPHGDLFPRPTFVIRVPSPSFGMPEEFYGFSRARPAPFSILVRPRLGYVAPSPPHVDPFPRLTFVIRGPSPSFGIPRAFSGFSRARLTQFGIRACEKEG</sequence>
<reference evidence="1" key="1">
    <citation type="submission" date="2018-02" db="EMBL/GenBank/DDBJ databases">
        <authorList>
            <person name="Cohen D.B."/>
            <person name="Kent A.D."/>
        </authorList>
    </citation>
    <scope>NUCLEOTIDE SEQUENCE</scope>
</reference>
<accession>A0A2N9FWD5</accession>
<gene>
    <name evidence="1" type="ORF">FSB_LOCUS22798</name>
</gene>
<evidence type="ECO:0000313" key="1">
    <source>
        <dbReference type="EMBL" id="SPC94916.1"/>
    </source>
</evidence>
<name>A0A2N9FWD5_FAGSY</name>
<protein>
    <submittedName>
        <fullName evidence="1">Uncharacterized protein</fullName>
    </submittedName>
</protein>